<dbReference type="EMBL" id="MSDO01000026">
    <property type="protein sequence ID" value="OLO03010.1"/>
    <property type="molecule type" value="Genomic_DNA"/>
</dbReference>
<dbReference type="Proteomes" id="UP000186878">
    <property type="component" value="Unassembled WGS sequence"/>
</dbReference>
<evidence type="ECO:0000313" key="1">
    <source>
        <dbReference type="EMBL" id="OLO03010.1"/>
    </source>
</evidence>
<dbReference type="Gene3D" id="3.40.190.290">
    <property type="match status" value="1"/>
</dbReference>
<accession>A0A1Q8SNL1</accession>
<name>A0A1Q8SNL1_9GAMM</name>
<sequence length="72" mass="8025">MLQAATPSDLGRHPILQGLTDFRTSYPELKLCLFLSDRVADVFRYPVDVAIRYGPEMSTKPGAIHFSQTGMP</sequence>
<gene>
    <name evidence="1" type="ORF">BTW07_16910</name>
</gene>
<keyword evidence="2" id="KW-1185">Reference proteome</keyword>
<dbReference type="SUPFAM" id="SSF53850">
    <property type="entry name" value="Periplasmic binding protein-like II"/>
    <property type="match status" value="1"/>
</dbReference>
<organism evidence="1 2">
    <name type="scientific">Salinicola socius</name>
    <dbReference type="NCBI Taxonomy" id="404433"/>
    <lineage>
        <taxon>Bacteria</taxon>
        <taxon>Pseudomonadati</taxon>
        <taxon>Pseudomonadota</taxon>
        <taxon>Gammaproteobacteria</taxon>
        <taxon>Oceanospirillales</taxon>
        <taxon>Halomonadaceae</taxon>
        <taxon>Salinicola</taxon>
    </lineage>
</organism>
<evidence type="ECO:0008006" key="3">
    <source>
        <dbReference type="Google" id="ProtNLM"/>
    </source>
</evidence>
<reference evidence="1 2" key="1">
    <citation type="submission" date="2016-12" db="EMBL/GenBank/DDBJ databases">
        <title>Draft genome sequences of strains Salinicola socius SMB35, Salinicola sp. MH3R3-1 and Chromohalobacter sp. SMB17 from the Verkhnekamsk potash mining region of Russia.</title>
        <authorList>
            <person name="Mavrodi D.V."/>
            <person name="Olsson B.E."/>
            <person name="Korsakova E.S."/>
            <person name="Pyankova A."/>
            <person name="Mavrodi O.V."/>
            <person name="Plotnikova E.G."/>
        </authorList>
    </citation>
    <scope>NUCLEOTIDE SEQUENCE [LARGE SCALE GENOMIC DNA]</scope>
    <source>
        <strain evidence="1 2">SMB35</strain>
    </source>
</reference>
<protein>
    <recommendedName>
        <fullName evidence="3">LysR substrate-binding domain-containing protein</fullName>
    </recommendedName>
</protein>
<evidence type="ECO:0000313" key="2">
    <source>
        <dbReference type="Proteomes" id="UP000186878"/>
    </source>
</evidence>
<dbReference type="AlphaFoldDB" id="A0A1Q8SNL1"/>
<proteinExistence type="predicted"/>
<comment type="caution">
    <text evidence="1">The sequence shown here is derived from an EMBL/GenBank/DDBJ whole genome shotgun (WGS) entry which is preliminary data.</text>
</comment>